<feature type="region of interest" description="Disordered" evidence="1">
    <location>
        <begin position="20"/>
        <end position="86"/>
    </location>
</feature>
<accession>A0AAV7WZV2</accession>
<comment type="caution">
    <text evidence="2">The sequence shown here is derived from an EMBL/GenBank/DDBJ whole genome shotgun (WGS) entry which is preliminary data.</text>
</comment>
<organism evidence="2 3">
    <name type="scientific">Pleurodeles waltl</name>
    <name type="common">Iberian ribbed newt</name>
    <dbReference type="NCBI Taxonomy" id="8319"/>
    <lineage>
        <taxon>Eukaryota</taxon>
        <taxon>Metazoa</taxon>
        <taxon>Chordata</taxon>
        <taxon>Craniata</taxon>
        <taxon>Vertebrata</taxon>
        <taxon>Euteleostomi</taxon>
        <taxon>Amphibia</taxon>
        <taxon>Batrachia</taxon>
        <taxon>Caudata</taxon>
        <taxon>Salamandroidea</taxon>
        <taxon>Salamandridae</taxon>
        <taxon>Pleurodelinae</taxon>
        <taxon>Pleurodeles</taxon>
    </lineage>
</organism>
<keyword evidence="3" id="KW-1185">Reference proteome</keyword>
<dbReference type="EMBL" id="JANPWB010000001">
    <property type="protein sequence ID" value="KAJ1217389.1"/>
    <property type="molecule type" value="Genomic_DNA"/>
</dbReference>
<dbReference type="Proteomes" id="UP001066276">
    <property type="component" value="Chromosome 1_1"/>
</dbReference>
<gene>
    <name evidence="2" type="ORF">NDU88_004983</name>
</gene>
<name>A0AAV7WZV2_PLEWA</name>
<evidence type="ECO:0000313" key="2">
    <source>
        <dbReference type="EMBL" id="KAJ1217389.1"/>
    </source>
</evidence>
<evidence type="ECO:0000313" key="3">
    <source>
        <dbReference type="Proteomes" id="UP001066276"/>
    </source>
</evidence>
<sequence>MPIPAPAPILVFFSADSEGGAAPISPPAHPATRSGASRQPCLPAKAAIGPQHEHRWCLSNQARPRAPSDPELQLGPKSGRGQSASSGLRHLLLQGVHYCLAPRIPVGYNRDGGAH</sequence>
<evidence type="ECO:0000256" key="1">
    <source>
        <dbReference type="SAM" id="MobiDB-lite"/>
    </source>
</evidence>
<reference evidence="2" key="1">
    <citation type="journal article" date="2022" name="bioRxiv">
        <title>Sequencing and chromosome-scale assembly of the giantPleurodeles waltlgenome.</title>
        <authorList>
            <person name="Brown T."/>
            <person name="Elewa A."/>
            <person name="Iarovenko S."/>
            <person name="Subramanian E."/>
            <person name="Araus A.J."/>
            <person name="Petzold A."/>
            <person name="Susuki M."/>
            <person name="Suzuki K.-i.T."/>
            <person name="Hayashi T."/>
            <person name="Toyoda A."/>
            <person name="Oliveira C."/>
            <person name="Osipova E."/>
            <person name="Leigh N.D."/>
            <person name="Simon A."/>
            <person name="Yun M.H."/>
        </authorList>
    </citation>
    <scope>NUCLEOTIDE SEQUENCE</scope>
    <source>
        <strain evidence="2">20211129_DDA</strain>
        <tissue evidence="2">Liver</tissue>
    </source>
</reference>
<dbReference type="AlphaFoldDB" id="A0AAV7WZV2"/>
<protein>
    <submittedName>
        <fullName evidence="2">Uncharacterized protein</fullName>
    </submittedName>
</protein>
<proteinExistence type="predicted"/>